<dbReference type="EMBL" id="BMWS01000018">
    <property type="protein sequence ID" value="GGX24402.1"/>
    <property type="molecule type" value="Genomic_DNA"/>
</dbReference>
<dbReference type="InterPro" id="IPR019619">
    <property type="entry name" value="DUF2490"/>
</dbReference>
<keyword evidence="2" id="KW-1185">Reference proteome</keyword>
<evidence type="ECO:0000313" key="1">
    <source>
        <dbReference type="EMBL" id="GGX24402.1"/>
    </source>
</evidence>
<dbReference type="Pfam" id="PF10677">
    <property type="entry name" value="DUF2490"/>
    <property type="match status" value="1"/>
</dbReference>
<evidence type="ECO:0000313" key="2">
    <source>
        <dbReference type="Proteomes" id="UP000601108"/>
    </source>
</evidence>
<name>A0A918N366_9FLAO</name>
<protein>
    <recommendedName>
        <fullName evidence="3">DUF2490 domain-containing protein</fullName>
    </recommendedName>
</protein>
<proteinExistence type="predicted"/>
<sequence>MKIYFSIFLFWVSVLAFGQDETGNWLMYFGTNKINEKFSIHTEIQYRNHTIAPINIDQLLLRTGLNYHFDKNAFATVGYAYISNHLYDSDRKSPEVEEHRIWQQFITTNNLWRLKFEHRYRIEERFIENEFNTRFRYRLMVFLPINKPKIEEGTLFLGVYDEIFINGKEELFDRNRLYGGLGYQFSENLNLQAGILYQRLRNTGKTFLQFGVVFNTDFRKKESYQVN</sequence>
<gene>
    <name evidence="1" type="ORF">GCM10007384_27000</name>
</gene>
<comment type="caution">
    <text evidence="1">The sequence shown here is derived from an EMBL/GenBank/DDBJ whole genome shotgun (WGS) entry which is preliminary data.</text>
</comment>
<dbReference type="AlphaFoldDB" id="A0A918N366"/>
<organism evidence="1 2">
    <name type="scientific">Aquimarina muelleri</name>
    <dbReference type="NCBI Taxonomy" id="279356"/>
    <lineage>
        <taxon>Bacteria</taxon>
        <taxon>Pseudomonadati</taxon>
        <taxon>Bacteroidota</taxon>
        <taxon>Flavobacteriia</taxon>
        <taxon>Flavobacteriales</taxon>
        <taxon>Flavobacteriaceae</taxon>
        <taxon>Aquimarina</taxon>
    </lineage>
</organism>
<reference evidence="1 2" key="1">
    <citation type="journal article" date="2014" name="Int. J. Syst. Evol. Microbiol.">
        <title>Complete genome sequence of Corynebacterium casei LMG S-19264T (=DSM 44701T), isolated from a smear-ripened cheese.</title>
        <authorList>
            <consortium name="US DOE Joint Genome Institute (JGI-PGF)"/>
            <person name="Walter F."/>
            <person name="Albersmeier A."/>
            <person name="Kalinowski J."/>
            <person name="Ruckert C."/>
        </authorList>
    </citation>
    <scope>NUCLEOTIDE SEQUENCE [LARGE SCALE GENOMIC DNA]</scope>
    <source>
        <strain evidence="1 2">KCTC 12285</strain>
    </source>
</reference>
<dbReference type="RefSeq" id="WP_035087678.1">
    <property type="nucleotide sequence ID" value="NZ_BMWS01000018.1"/>
</dbReference>
<dbReference type="Proteomes" id="UP000601108">
    <property type="component" value="Unassembled WGS sequence"/>
</dbReference>
<evidence type="ECO:0008006" key="3">
    <source>
        <dbReference type="Google" id="ProtNLM"/>
    </source>
</evidence>
<accession>A0A918N366</accession>